<feature type="region of interest" description="Disordered" evidence="1">
    <location>
        <begin position="29"/>
        <end position="61"/>
    </location>
</feature>
<reference evidence="2" key="1">
    <citation type="submission" date="2016-03" db="EMBL/GenBank/DDBJ databases">
        <title>Mechanisms controlling the formation of the plant cell surface in tip-growing cells are functionally conserved among land plants.</title>
        <authorList>
            <person name="Honkanen S."/>
            <person name="Jones V.A."/>
            <person name="Morieri G."/>
            <person name="Champion C."/>
            <person name="Hetherington A.J."/>
            <person name="Kelly S."/>
            <person name="Saint-Marcoux D."/>
            <person name="Proust H."/>
            <person name="Prescott H."/>
            <person name="Dolan L."/>
        </authorList>
    </citation>
    <scope>NUCLEOTIDE SEQUENCE [LARGE SCALE GENOMIC DNA]</scope>
    <source>
        <tissue evidence="2">Whole gametophyte</tissue>
    </source>
</reference>
<accession>A0A176VFR0</accession>
<evidence type="ECO:0000313" key="2">
    <source>
        <dbReference type="EMBL" id="OAE19788.1"/>
    </source>
</evidence>
<feature type="compositionally biased region" description="Low complexity" evidence="1">
    <location>
        <begin position="32"/>
        <end position="44"/>
    </location>
</feature>
<comment type="caution">
    <text evidence="2">The sequence shown here is derived from an EMBL/GenBank/DDBJ whole genome shotgun (WGS) entry which is preliminary data.</text>
</comment>
<dbReference type="AlphaFoldDB" id="A0A176VFR0"/>
<sequence>MAENATIVFVSPKKNEDGDFAQCVDAEMRVRSSSPASDTSASSALTEQRAIDDGTDAESVVSSPASRIVELSIESKNDSTVRPVGRISEGLQVSVSFEVMDQTCGDSPVFVSCVERSCGQLESPAGRVLIAAVTDWSEKENPCSPRTLENDLNASPNVLRAPMKPARMSILNQTFRTASVRRRLNFDELKKTRG</sequence>
<protein>
    <submittedName>
        <fullName evidence="2">Uncharacterized protein</fullName>
    </submittedName>
</protein>
<organism evidence="2 3">
    <name type="scientific">Marchantia polymorpha subsp. ruderalis</name>
    <dbReference type="NCBI Taxonomy" id="1480154"/>
    <lineage>
        <taxon>Eukaryota</taxon>
        <taxon>Viridiplantae</taxon>
        <taxon>Streptophyta</taxon>
        <taxon>Embryophyta</taxon>
        <taxon>Marchantiophyta</taxon>
        <taxon>Marchantiopsida</taxon>
        <taxon>Marchantiidae</taxon>
        <taxon>Marchantiales</taxon>
        <taxon>Marchantiaceae</taxon>
        <taxon>Marchantia</taxon>
    </lineage>
</organism>
<evidence type="ECO:0000256" key="1">
    <source>
        <dbReference type="SAM" id="MobiDB-lite"/>
    </source>
</evidence>
<dbReference type="Proteomes" id="UP000077202">
    <property type="component" value="Unassembled WGS sequence"/>
</dbReference>
<gene>
    <name evidence="2" type="ORF">AXG93_2458s1100</name>
</gene>
<name>A0A176VFR0_MARPO</name>
<dbReference type="EMBL" id="LVLJ01003785">
    <property type="protein sequence ID" value="OAE19788.1"/>
    <property type="molecule type" value="Genomic_DNA"/>
</dbReference>
<evidence type="ECO:0000313" key="3">
    <source>
        <dbReference type="Proteomes" id="UP000077202"/>
    </source>
</evidence>
<keyword evidence="3" id="KW-1185">Reference proteome</keyword>
<proteinExistence type="predicted"/>